<gene>
    <name evidence="1" type="ORF">MELIAE_LOCUS9028</name>
</gene>
<evidence type="ECO:0000313" key="2">
    <source>
        <dbReference type="Proteomes" id="UP001154078"/>
    </source>
</evidence>
<dbReference type="SUPFAM" id="SSF53098">
    <property type="entry name" value="Ribonuclease H-like"/>
    <property type="match status" value="1"/>
</dbReference>
<sequence>MPKIKEIIGYNYIYSIVDETTDTCGRYIVNLLTGTLNENFASKSYLIGTQELDRTNNVSISKFVNDSLTKFYISNAVPSEKVLLMLSDAAAYMLKSAQNLKIFYSNLINVTSLGHGVNRIADEIRNKFQDINILVNSAKKIFTKSPLRIQYYKDKLPGVPLPSQPVITRWGTWLNAAHFYADNFAPIKEILNSFAEDSIAIRDC</sequence>
<accession>A0A9P0B9R4</accession>
<reference evidence="1" key="1">
    <citation type="submission" date="2021-12" db="EMBL/GenBank/DDBJ databases">
        <authorList>
            <person name="King R."/>
        </authorList>
    </citation>
    <scope>NUCLEOTIDE SEQUENCE</scope>
</reference>
<protein>
    <recommendedName>
        <fullName evidence="3">DUF659 domain-containing protein</fullName>
    </recommendedName>
</protein>
<keyword evidence="2" id="KW-1185">Reference proteome</keyword>
<dbReference type="OrthoDB" id="6629375at2759"/>
<evidence type="ECO:0008006" key="3">
    <source>
        <dbReference type="Google" id="ProtNLM"/>
    </source>
</evidence>
<dbReference type="AlphaFoldDB" id="A0A9P0B9R4"/>
<dbReference type="Proteomes" id="UP001154078">
    <property type="component" value="Chromosome 6"/>
</dbReference>
<name>A0A9P0B9R4_BRAAE</name>
<evidence type="ECO:0000313" key="1">
    <source>
        <dbReference type="EMBL" id="CAH0558769.1"/>
    </source>
</evidence>
<organism evidence="1 2">
    <name type="scientific">Brassicogethes aeneus</name>
    <name type="common">Rape pollen beetle</name>
    <name type="synonym">Meligethes aeneus</name>
    <dbReference type="NCBI Taxonomy" id="1431903"/>
    <lineage>
        <taxon>Eukaryota</taxon>
        <taxon>Metazoa</taxon>
        <taxon>Ecdysozoa</taxon>
        <taxon>Arthropoda</taxon>
        <taxon>Hexapoda</taxon>
        <taxon>Insecta</taxon>
        <taxon>Pterygota</taxon>
        <taxon>Neoptera</taxon>
        <taxon>Endopterygota</taxon>
        <taxon>Coleoptera</taxon>
        <taxon>Polyphaga</taxon>
        <taxon>Cucujiformia</taxon>
        <taxon>Nitidulidae</taxon>
        <taxon>Meligethinae</taxon>
        <taxon>Brassicogethes</taxon>
    </lineage>
</organism>
<proteinExistence type="predicted"/>
<dbReference type="EMBL" id="OV121137">
    <property type="protein sequence ID" value="CAH0558769.1"/>
    <property type="molecule type" value="Genomic_DNA"/>
</dbReference>
<dbReference type="InterPro" id="IPR012337">
    <property type="entry name" value="RNaseH-like_sf"/>
</dbReference>